<dbReference type="OrthoDB" id="3694575at2759"/>
<organism evidence="2 3">
    <name type="scientific">Cochliobolus carbonum (strain 26-R-13)</name>
    <name type="common">Maize leaf spot fungus</name>
    <name type="synonym">Bipolaris zeicola</name>
    <dbReference type="NCBI Taxonomy" id="930089"/>
    <lineage>
        <taxon>Eukaryota</taxon>
        <taxon>Fungi</taxon>
        <taxon>Dikarya</taxon>
        <taxon>Ascomycota</taxon>
        <taxon>Pezizomycotina</taxon>
        <taxon>Dothideomycetes</taxon>
        <taxon>Pleosporomycetidae</taxon>
        <taxon>Pleosporales</taxon>
        <taxon>Pleosporineae</taxon>
        <taxon>Pleosporaceae</taxon>
        <taxon>Bipolaris</taxon>
    </lineage>
</organism>
<feature type="signal peptide" evidence="1">
    <location>
        <begin position="1"/>
        <end position="20"/>
    </location>
</feature>
<name>W6YBS1_COCC2</name>
<accession>W6YBS1</accession>
<evidence type="ECO:0000256" key="1">
    <source>
        <dbReference type="SAM" id="SignalP"/>
    </source>
</evidence>
<keyword evidence="3" id="KW-1185">Reference proteome</keyword>
<gene>
    <name evidence="2" type="ORF">COCCADRAFT_24927</name>
</gene>
<evidence type="ECO:0000313" key="2">
    <source>
        <dbReference type="EMBL" id="EUC35040.1"/>
    </source>
</evidence>
<dbReference type="EMBL" id="KI964581">
    <property type="protein sequence ID" value="EUC35040.1"/>
    <property type="molecule type" value="Genomic_DNA"/>
</dbReference>
<dbReference type="HOGENOM" id="CLU_1377897_0_0_1"/>
<evidence type="ECO:0000313" key="3">
    <source>
        <dbReference type="Proteomes" id="UP000053841"/>
    </source>
</evidence>
<dbReference type="KEGG" id="bze:COCCADRAFT_24927"/>
<keyword evidence="1" id="KW-0732">Signal</keyword>
<reference evidence="2 3" key="1">
    <citation type="journal article" date="2013" name="PLoS Genet.">
        <title>Comparative genome structure, secondary metabolite, and effector coding capacity across Cochliobolus pathogens.</title>
        <authorList>
            <person name="Condon B.J."/>
            <person name="Leng Y."/>
            <person name="Wu D."/>
            <person name="Bushley K.E."/>
            <person name="Ohm R.A."/>
            <person name="Otillar R."/>
            <person name="Martin J."/>
            <person name="Schackwitz W."/>
            <person name="Grimwood J."/>
            <person name="MohdZainudin N."/>
            <person name="Xue C."/>
            <person name="Wang R."/>
            <person name="Manning V.A."/>
            <person name="Dhillon B."/>
            <person name="Tu Z.J."/>
            <person name="Steffenson B.J."/>
            <person name="Salamov A."/>
            <person name="Sun H."/>
            <person name="Lowry S."/>
            <person name="LaButti K."/>
            <person name="Han J."/>
            <person name="Copeland A."/>
            <person name="Lindquist E."/>
            <person name="Barry K."/>
            <person name="Schmutz J."/>
            <person name="Baker S.E."/>
            <person name="Ciuffetti L.M."/>
            <person name="Grigoriev I.V."/>
            <person name="Zhong S."/>
            <person name="Turgeon B.G."/>
        </authorList>
    </citation>
    <scope>NUCLEOTIDE SEQUENCE [LARGE SCALE GENOMIC DNA]</scope>
    <source>
        <strain evidence="2 3">26-R-13</strain>
    </source>
</reference>
<dbReference type="GeneID" id="19145707"/>
<proteinExistence type="predicted"/>
<sequence length="198" mass="19637">MAMLKALLLAATALINVAVASTAFSSGAASAVTSIHLVTSVTFVSSLPDAHSKTCDTTTVTQVVPPTTVTVTANPSTAAHSSAVTSGLDKSVHVSLIPVKSTTISTATLHETKTATSTTKPPYNVPANSTVPVATPTLTFSHSHHANSSAVLPTGTGASPGASYSSPYTSPEFNAATDAKNVAGIVLVGGVVLALLGA</sequence>
<dbReference type="RefSeq" id="XP_007710631.1">
    <property type="nucleotide sequence ID" value="XM_007712441.1"/>
</dbReference>
<dbReference type="AlphaFoldDB" id="W6YBS1"/>
<feature type="chain" id="PRO_5004885522" evidence="1">
    <location>
        <begin position="21"/>
        <end position="198"/>
    </location>
</feature>
<dbReference type="Proteomes" id="UP000053841">
    <property type="component" value="Unassembled WGS sequence"/>
</dbReference>
<protein>
    <submittedName>
        <fullName evidence="2">Uncharacterized protein</fullName>
    </submittedName>
</protein>